<comment type="caution">
    <text evidence="1">The sequence shown here is derived from an EMBL/GenBank/DDBJ whole genome shotgun (WGS) entry which is preliminary data.</text>
</comment>
<dbReference type="AlphaFoldDB" id="A0AAN8C8E9"/>
<keyword evidence="2" id="KW-1185">Reference proteome</keyword>
<sequence length="68" mass="7581">MKTLHASNEQTAVLLLELKRGIDPRGQPLALSLLPWLAVNRLRGREVELHCLGVRAPSWHANYNNNGA</sequence>
<evidence type="ECO:0000313" key="1">
    <source>
        <dbReference type="EMBL" id="KAK5899125.1"/>
    </source>
</evidence>
<organism evidence="1 2">
    <name type="scientific">Champsocephalus esox</name>
    <name type="common">pike icefish</name>
    <dbReference type="NCBI Taxonomy" id="159716"/>
    <lineage>
        <taxon>Eukaryota</taxon>
        <taxon>Metazoa</taxon>
        <taxon>Chordata</taxon>
        <taxon>Craniata</taxon>
        <taxon>Vertebrata</taxon>
        <taxon>Euteleostomi</taxon>
        <taxon>Actinopterygii</taxon>
        <taxon>Neopterygii</taxon>
        <taxon>Teleostei</taxon>
        <taxon>Neoteleostei</taxon>
        <taxon>Acanthomorphata</taxon>
        <taxon>Eupercaria</taxon>
        <taxon>Perciformes</taxon>
        <taxon>Notothenioidei</taxon>
        <taxon>Channichthyidae</taxon>
        <taxon>Champsocephalus</taxon>
    </lineage>
</organism>
<protein>
    <submittedName>
        <fullName evidence="1">Uncharacterized protein</fullName>
    </submittedName>
</protein>
<reference evidence="1 2" key="1">
    <citation type="journal article" date="2023" name="Mol. Biol. Evol.">
        <title>Genomics of Secondarily Temperate Adaptation in the Only Non-Antarctic Icefish.</title>
        <authorList>
            <person name="Rivera-Colon A.G."/>
            <person name="Rayamajhi N."/>
            <person name="Minhas B.F."/>
            <person name="Madrigal G."/>
            <person name="Bilyk K.T."/>
            <person name="Yoon V."/>
            <person name="Hune M."/>
            <person name="Gregory S."/>
            <person name="Cheng C.H.C."/>
            <person name="Catchen J.M."/>
        </authorList>
    </citation>
    <scope>NUCLEOTIDE SEQUENCE [LARGE SCALE GENOMIC DNA]</scope>
    <source>
        <strain evidence="1">JC2023a</strain>
    </source>
</reference>
<gene>
    <name evidence="1" type="ORF">CesoFtcFv8_008637</name>
</gene>
<dbReference type="Proteomes" id="UP001335648">
    <property type="component" value="Unassembled WGS sequence"/>
</dbReference>
<name>A0AAN8C8E9_9TELE</name>
<evidence type="ECO:0000313" key="2">
    <source>
        <dbReference type="Proteomes" id="UP001335648"/>
    </source>
</evidence>
<accession>A0AAN8C8E9</accession>
<proteinExistence type="predicted"/>
<dbReference type="EMBL" id="JAULUE010002052">
    <property type="protein sequence ID" value="KAK5899125.1"/>
    <property type="molecule type" value="Genomic_DNA"/>
</dbReference>